<dbReference type="AlphaFoldDB" id="A0A1H8AIG4"/>
<name>A0A1H8AIG4_9BACT</name>
<dbReference type="Proteomes" id="UP000198744">
    <property type="component" value="Unassembled WGS sequence"/>
</dbReference>
<evidence type="ECO:0000313" key="2">
    <source>
        <dbReference type="Proteomes" id="UP000198744"/>
    </source>
</evidence>
<dbReference type="RefSeq" id="WP_093884668.1">
    <property type="nucleotide sequence ID" value="NZ_FOBS01000036.1"/>
</dbReference>
<proteinExistence type="predicted"/>
<keyword evidence="2" id="KW-1185">Reference proteome</keyword>
<gene>
    <name evidence="1" type="ORF">SAMN04489760_13630</name>
</gene>
<dbReference type="EMBL" id="FOBS01000036">
    <property type="protein sequence ID" value="SEM70565.1"/>
    <property type="molecule type" value="Genomic_DNA"/>
</dbReference>
<organism evidence="1 2">
    <name type="scientific">Syntrophus gentianae</name>
    <dbReference type="NCBI Taxonomy" id="43775"/>
    <lineage>
        <taxon>Bacteria</taxon>
        <taxon>Pseudomonadati</taxon>
        <taxon>Thermodesulfobacteriota</taxon>
        <taxon>Syntrophia</taxon>
        <taxon>Syntrophales</taxon>
        <taxon>Syntrophaceae</taxon>
        <taxon>Syntrophus</taxon>
    </lineage>
</organism>
<reference evidence="1 2" key="1">
    <citation type="submission" date="2016-10" db="EMBL/GenBank/DDBJ databases">
        <authorList>
            <person name="de Groot N.N."/>
        </authorList>
    </citation>
    <scope>NUCLEOTIDE SEQUENCE [LARGE SCALE GENOMIC DNA]</scope>
    <source>
        <strain evidence="1 2">DSM 8423</strain>
    </source>
</reference>
<dbReference type="STRING" id="43775.SAMN04489760_13630"/>
<sequence>MIKTALILLLGILFCCPSWIFAEGSRIDFDLNCPEYAIAGGPLNVTIKNVRNYGTDVALNRYTALIAGNFGNVLSNGLIYGPYAKTTAAKTVPACMLDTYGLCISPGTINNFKIPVLSAIPDNLKGKMAMVYVNFINNSGQSITGGNCLVNVGWASQYAPTESPHKTAYFRYAVPPPGFAKLHDCKVVGWMQTIDIEGKGEQCKVEIDWMRLHAVVAGTDIIFGEEKFSEYLTSMSYYGLYKRSPWFDGDKQASMPSNVENGCLVMYPSKYPQYVFHWWTDRYLIPANASRIWFEARVRITGGAGVQAGIDYWKGDLGWAGLDVNNTEAGVSDWFGASTSGWQIISVGKP</sequence>
<evidence type="ECO:0000313" key="1">
    <source>
        <dbReference type="EMBL" id="SEM70565.1"/>
    </source>
</evidence>
<accession>A0A1H8AIG4</accession>
<dbReference type="OrthoDB" id="1433682at2"/>
<protein>
    <submittedName>
        <fullName evidence="1">Uncharacterized protein</fullName>
    </submittedName>
</protein>